<keyword evidence="2" id="KW-1185">Reference proteome</keyword>
<protein>
    <submittedName>
        <fullName evidence="1">18698_t:CDS:1</fullName>
    </submittedName>
</protein>
<reference evidence="1" key="1">
    <citation type="submission" date="2022-08" db="EMBL/GenBank/DDBJ databases">
        <authorList>
            <person name="Kallberg Y."/>
            <person name="Tangrot J."/>
            <person name="Rosling A."/>
        </authorList>
    </citation>
    <scope>NUCLEOTIDE SEQUENCE</scope>
    <source>
        <strain evidence="1">Wild A</strain>
    </source>
</reference>
<organism evidence="1 2">
    <name type="scientific">Funneliformis geosporum</name>
    <dbReference type="NCBI Taxonomy" id="1117311"/>
    <lineage>
        <taxon>Eukaryota</taxon>
        <taxon>Fungi</taxon>
        <taxon>Fungi incertae sedis</taxon>
        <taxon>Mucoromycota</taxon>
        <taxon>Glomeromycotina</taxon>
        <taxon>Glomeromycetes</taxon>
        <taxon>Glomerales</taxon>
        <taxon>Glomeraceae</taxon>
        <taxon>Funneliformis</taxon>
    </lineage>
</organism>
<name>A0A9W4X1T7_9GLOM</name>
<evidence type="ECO:0000313" key="2">
    <source>
        <dbReference type="Proteomes" id="UP001153678"/>
    </source>
</evidence>
<dbReference type="Proteomes" id="UP001153678">
    <property type="component" value="Unassembled WGS sequence"/>
</dbReference>
<comment type="caution">
    <text evidence="1">The sequence shown here is derived from an EMBL/GenBank/DDBJ whole genome shotgun (WGS) entry which is preliminary data.</text>
</comment>
<feature type="non-terminal residue" evidence="1">
    <location>
        <position position="1"/>
    </location>
</feature>
<evidence type="ECO:0000313" key="1">
    <source>
        <dbReference type="EMBL" id="CAI2188978.1"/>
    </source>
</evidence>
<sequence>ETPSFKTILAHILSTTLKNESKFGFENIRAFSLQGYHTEKKAYICVRT</sequence>
<gene>
    <name evidence="1" type="ORF">FWILDA_LOCUS13851</name>
</gene>
<dbReference type="EMBL" id="CAMKVN010005523">
    <property type="protein sequence ID" value="CAI2188978.1"/>
    <property type="molecule type" value="Genomic_DNA"/>
</dbReference>
<dbReference type="AlphaFoldDB" id="A0A9W4X1T7"/>
<accession>A0A9W4X1T7</accession>
<proteinExistence type="predicted"/>